<dbReference type="RefSeq" id="WP_106248968.1">
    <property type="nucleotide sequence ID" value="NZ_PVZC01000006.1"/>
</dbReference>
<dbReference type="GO" id="GO:0016740">
    <property type="term" value="F:transferase activity"/>
    <property type="evidence" value="ECO:0007669"/>
    <property type="project" value="UniProtKB-KW"/>
</dbReference>
<feature type="region of interest" description="Disordered" evidence="1">
    <location>
        <begin position="666"/>
        <end position="699"/>
    </location>
</feature>
<keyword evidence="3" id="KW-0808">Transferase</keyword>
<dbReference type="Proteomes" id="UP000237846">
    <property type="component" value="Unassembled WGS sequence"/>
</dbReference>
<evidence type="ECO:0000313" key="4">
    <source>
        <dbReference type="Proteomes" id="UP000237846"/>
    </source>
</evidence>
<evidence type="ECO:0000313" key="3">
    <source>
        <dbReference type="EMBL" id="PRX97158.1"/>
    </source>
</evidence>
<accession>A0A2T0Q049</accession>
<dbReference type="AlphaFoldDB" id="A0A2T0Q049"/>
<dbReference type="EMBL" id="PVZC01000006">
    <property type="protein sequence ID" value="PRX97158.1"/>
    <property type="molecule type" value="Genomic_DNA"/>
</dbReference>
<dbReference type="CDD" id="cd00761">
    <property type="entry name" value="Glyco_tranf_GTA_type"/>
    <property type="match status" value="1"/>
</dbReference>
<proteinExistence type="predicted"/>
<feature type="domain" description="Glycosyltransferase 2-like" evidence="2">
    <location>
        <begin position="441"/>
        <end position="604"/>
    </location>
</feature>
<keyword evidence="4" id="KW-1185">Reference proteome</keyword>
<dbReference type="PANTHER" id="PTHR43685:SF2">
    <property type="entry name" value="GLYCOSYLTRANSFERASE 2-LIKE DOMAIN-CONTAINING PROTEIN"/>
    <property type="match status" value="1"/>
</dbReference>
<dbReference type="Pfam" id="PF00535">
    <property type="entry name" value="Glycos_transf_2"/>
    <property type="match status" value="1"/>
</dbReference>
<dbReference type="PANTHER" id="PTHR43685">
    <property type="entry name" value="GLYCOSYLTRANSFERASE"/>
    <property type="match status" value="1"/>
</dbReference>
<feature type="region of interest" description="Disordered" evidence="1">
    <location>
        <begin position="59"/>
        <end position="98"/>
    </location>
</feature>
<dbReference type="InterPro" id="IPR001173">
    <property type="entry name" value="Glyco_trans_2-like"/>
</dbReference>
<dbReference type="Gene3D" id="3.90.550.10">
    <property type="entry name" value="Spore Coat Polysaccharide Biosynthesis Protein SpsA, Chain A"/>
    <property type="match status" value="1"/>
</dbReference>
<evidence type="ECO:0000259" key="2">
    <source>
        <dbReference type="Pfam" id="PF00535"/>
    </source>
</evidence>
<protein>
    <submittedName>
        <fullName evidence="3">Glycosyltransferase involved in cell wall biosynthesis</fullName>
    </submittedName>
</protein>
<feature type="compositionally biased region" description="Acidic residues" evidence="1">
    <location>
        <begin position="75"/>
        <end position="86"/>
    </location>
</feature>
<organism evidence="3 4">
    <name type="scientific">Allonocardiopsis opalescens</name>
    <dbReference type="NCBI Taxonomy" id="1144618"/>
    <lineage>
        <taxon>Bacteria</taxon>
        <taxon>Bacillati</taxon>
        <taxon>Actinomycetota</taxon>
        <taxon>Actinomycetes</taxon>
        <taxon>Streptosporangiales</taxon>
        <taxon>Allonocardiopsis</taxon>
    </lineage>
</organism>
<evidence type="ECO:0000256" key="1">
    <source>
        <dbReference type="SAM" id="MobiDB-lite"/>
    </source>
</evidence>
<name>A0A2T0Q049_9ACTN</name>
<reference evidence="3 4" key="1">
    <citation type="submission" date="2018-03" db="EMBL/GenBank/DDBJ databases">
        <title>Genomic Encyclopedia of Archaeal and Bacterial Type Strains, Phase II (KMG-II): from individual species to whole genera.</title>
        <authorList>
            <person name="Goeker M."/>
        </authorList>
    </citation>
    <scope>NUCLEOTIDE SEQUENCE [LARGE SCALE GENOMIC DNA]</scope>
    <source>
        <strain evidence="3 4">DSM 45601</strain>
    </source>
</reference>
<dbReference type="InterPro" id="IPR050834">
    <property type="entry name" value="Glycosyltransf_2"/>
</dbReference>
<dbReference type="SUPFAM" id="SSF53448">
    <property type="entry name" value="Nucleotide-diphospho-sugar transferases"/>
    <property type="match status" value="1"/>
</dbReference>
<gene>
    <name evidence="3" type="ORF">CLV72_106194</name>
</gene>
<dbReference type="InterPro" id="IPR029044">
    <property type="entry name" value="Nucleotide-diphossugar_trans"/>
</dbReference>
<feature type="compositionally biased region" description="Low complexity" evidence="1">
    <location>
        <begin position="669"/>
        <end position="682"/>
    </location>
</feature>
<dbReference type="OrthoDB" id="6713581at2"/>
<sequence>MGGLSARVLREPPSGRSWLGFAGVDGWAGLGAAVDPAAFERVVDLDAVDVDAELALRAVPAEEEPAESGPRVDVAPEDLLPDEGPEPAEPADVPDPPGTVDSVLIIARTATDLRRAASLSALLPDAVHVLVCVEDAPESHGIALSAELGQLPRLSELKLRRAEGGWVLDVWLAEPVPAGRVLAIAARQVTWRRMPPAPRPLAALAGSSVAEWRPGDPGAVPMPLAGPLPVLGVTPAADVVLRVGAEGPAPAETPVPVADRAGLGTAGDADLAGPESVPPVDELSVNALGWRFGVRDVFATLAAGANGLVVTPPDGPPLRLRDSGAVTNRDTARLRLVRAVEVRWTGAEPVAMVRAVAGLAVAGIPLYSAPVPAAARRLLGPALAELLETATAETLRDDLRREEHSVRLRRAAVRTHGTRARWRQLGVLAGVPVPAPPPVSVILCTRRPDMVGFALRQVARQREIELELVLTLHGFTADIPEVAAALRGFERPLTVIEEDSTTIFGMALNGAVRRAAGPLIAKMDDDDWYGPEHLADMAMARDYSGADVVGCGQDFVYLEEHDLTVWRRRGNEKLSRHIAGGTMMLDRSVLETIGGFRPIPRSIDTQLLLGVLDTGGRIYRSHGLGYVLRRRGDGHTWSEDNAFFLEGDTWRWQGFHPSTLLEPAEADRPVPTVTVPLPDTVPGGHPAPDGTPAKTAVPR</sequence>
<comment type="caution">
    <text evidence="3">The sequence shown here is derived from an EMBL/GenBank/DDBJ whole genome shotgun (WGS) entry which is preliminary data.</text>
</comment>